<organism evidence="7 8">
    <name type="scientific">Trachymyrmex cornetzi</name>
    <dbReference type="NCBI Taxonomy" id="471704"/>
    <lineage>
        <taxon>Eukaryota</taxon>
        <taxon>Metazoa</taxon>
        <taxon>Ecdysozoa</taxon>
        <taxon>Arthropoda</taxon>
        <taxon>Hexapoda</taxon>
        <taxon>Insecta</taxon>
        <taxon>Pterygota</taxon>
        <taxon>Neoptera</taxon>
        <taxon>Endopterygota</taxon>
        <taxon>Hymenoptera</taxon>
        <taxon>Apocrita</taxon>
        <taxon>Aculeata</taxon>
        <taxon>Formicoidea</taxon>
        <taxon>Formicidae</taxon>
        <taxon>Myrmicinae</taxon>
        <taxon>Trachymyrmex</taxon>
    </lineage>
</organism>
<feature type="domain" description="Transposable element P transposase-like RNase H C-terminal" evidence="4">
    <location>
        <begin position="412"/>
        <end position="446"/>
    </location>
</feature>
<feature type="domain" description="DNA transposase THAP9 C-terminal" evidence="5">
    <location>
        <begin position="490"/>
        <end position="642"/>
    </location>
</feature>
<proteinExistence type="predicted"/>
<accession>A0A151IXW5</accession>
<sequence length="671" mass="77302">LNEILKRKKGLRKKYPAELRAFALTLNFYSPKAYKYVRKTFKNFLPDLSTIRKWYSVLDGRPGFTHEVLEALKCKVFKSKTPIFCNLVVDEIAIRQGIVYDGKRYYGPVDLGIHMSNDTDVPRQATNALVFMVVALNDHWKVPVGYFLIDALNGKERASLLEKCFEVIYETGVILHSVTFDGAIVNLSMCTALGANFQLGNNFQPYIIHSITKEKKFCFFDPCHMLKLVRNTLGDKLVLYYKGKSINWQNIVSLQTLQETEGLKAGTKLTKRHILYKNSKMNVKLAAQTLSDSVNTALKVCNQYFPNQFTNAEETALFCSIFNDAFDILNVRSKFCKKKKCNMPLTNENYNELKNYAGIIIEYIKQLQYSTNESILKSNRKTGFLGFIICLINIFDLFDILKEKGLKYLLTYKINQDHLETFFSALRSRGGFNDNPNAKQFESSYKRLLVRHEIEASERGNCLIDDVQILYASSANKSNIISDGIFTEANDTICTDAFDHDYLSTLWSLSSYIEDVVKYISGFVIRKLLRCNICDTCSIFLTAKSTDSILITLKSRGKLIFPSEDVIKIAKVCETIIRENSHIIFKTKNIKNVLCMKSFQTVCHLVFNDNKMMEHIMQQDIFNNHKTELIQSIIKIYINLRLFHEGKSATDIKQKDFIRQKYSKLIHFKHQ</sequence>
<protein>
    <submittedName>
        <fullName evidence="7">THAP domain-containing protein 9</fullName>
    </submittedName>
</protein>
<evidence type="ECO:0000313" key="7">
    <source>
        <dbReference type="EMBL" id="KYN13021.1"/>
    </source>
</evidence>
<feature type="domain" description="Transposable element P transposase-like RNase H" evidence="2">
    <location>
        <begin position="61"/>
        <end position="194"/>
    </location>
</feature>
<dbReference type="InterPro" id="IPR048366">
    <property type="entry name" value="TNP-like_GBD"/>
</dbReference>
<dbReference type="InterPro" id="IPR048365">
    <property type="entry name" value="TNP-like_RNaseH_N"/>
</dbReference>
<evidence type="ECO:0000313" key="6">
    <source>
        <dbReference type="EMBL" id="KYN09968.1"/>
    </source>
</evidence>
<feature type="non-terminal residue" evidence="7">
    <location>
        <position position="1"/>
    </location>
</feature>
<evidence type="ECO:0000259" key="2">
    <source>
        <dbReference type="Pfam" id="PF21787"/>
    </source>
</evidence>
<dbReference type="STRING" id="471704.A0A151IXW5"/>
<evidence type="ECO:0000259" key="3">
    <source>
        <dbReference type="Pfam" id="PF21788"/>
    </source>
</evidence>
<dbReference type="Pfam" id="PF12017">
    <property type="entry name" value="Tnp_P_element"/>
    <property type="match status" value="1"/>
</dbReference>
<dbReference type="InterPro" id="IPR021896">
    <property type="entry name" value="THAP9-like_HTH"/>
</dbReference>
<evidence type="ECO:0000259" key="1">
    <source>
        <dbReference type="Pfam" id="PF12017"/>
    </source>
</evidence>
<dbReference type="EMBL" id="KQ980795">
    <property type="protein sequence ID" value="KYN13021.1"/>
    <property type="molecule type" value="Genomic_DNA"/>
</dbReference>
<dbReference type="AlphaFoldDB" id="A0A151IXW5"/>
<dbReference type="Pfam" id="PF21788">
    <property type="entry name" value="TNP-like_GBD"/>
    <property type="match status" value="1"/>
</dbReference>
<gene>
    <name evidence="7" type="ORF">ALC57_14796</name>
    <name evidence="6" type="ORF">ALC57_17906</name>
</gene>
<dbReference type="PANTHER" id="PTHR47577">
    <property type="entry name" value="THAP DOMAIN-CONTAINING PROTEIN 6"/>
    <property type="match status" value="1"/>
</dbReference>
<dbReference type="Pfam" id="PF21787">
    <property type="entry name" value="TNP-like_RNaseH_N"/>
    <property type="match status" value="1"/>
</dbReference>
<dbReference type="Proteomes" id="UP000078492">
    <property type="component" value="Unassembled WGS sequence"/>
</dbReference>
<dbReference type="InterPro" id="IPR048367">
    <property type="entry name" value="TNP-like_RNaseH_C"/>
</dbReference>
<dbReference type="Pfam" id="PF22824">
    <property type="entry name" value="THAP9_C"/>
    <property type="match status" value="1"/>
</dbReference>
<dbReference type="PANTHER" id="PTHR47577:SF2">
    <property type="entry name" value="THAP DOMAIN CONTAINING 9"/>
    <property type="match status" value="1"/>
</dbReference>
<reference evidence="7 8" key="1">
    <citation type="submission" date="2015-09" db="EMBL/GenBank/DDBJ databases">
        <title>Trachymyrmex cornetzi WGS genome.</title>
        <authorList>
            <person name="Nygaard S."/>
            <person name="Hu H."/>
            <person name="Boomsma J."/>
            <person name="Zhang G."/>
        </authorList>
    </citation>
    <scope>NUCLEOTIDE SEQUENCE [LARGE SCALE GENOMIC DNA]</scope>
    <source>
        <strain evidence="7">Tcor2-1</strain>
        <tissue evidence="7">Whole body</tissue>
    </source>
</reference>
<evidence type="ECO:0000259" key="4">
    <source>
        <dbReference type="Pfam" id="PF21789"/>
    </source>
</evidence>
<name>A0A151IXW5_9HYME</name>
<dbReference type="InterPro" id="IPR055035">
    <property type="entry name" value="THAP9_C"/>
</dbReference>
<feature type="domain" description="THAP9-like helix-turn-helix" evidence="1">
    <location>
        <begin position="3"/>
        <end position="54"/>
    </location>
</feature>
<evidence type="ECO:0000313" key="8">
    <source>
        <dbReference type="Proteomes" id="UP000078492"/>
    </source>
</evidence>
<evidence type="ECO:0000259" key="5">
    <source>
        <dbReference type="Pfam" id="PF22824"/>
    </source>
</evidence>
<dbReference type="Pfam" id="PF21789">
    <property type="entry name" value="TNP-like_RNaseH_C"/>
    <property type="match status" value="1"/>
</dbReference>
<feature type="domain" description="Transposable element P transposase-like GTP-binding insertion" evidence="3">
    <location>
        <begin position="223"/>
        <end position="340"/>
    </location>
</feature>
<keyword evidence="8" id="KW-1185">Reference proteome</keyword>
<dbReference type="EMBL" id="KQ981062">
    <property type="protein sequence ID" value="KYN09968.1"/>
    <property type="molecule type" value="Genomic_DNA"/>
</dbReference>